<accession>A0A1H5W2S6</accession>
<sequence length="347" mass="39221">MKRLFILMLFLSSFGQFFSQTQRFIYDTEINSDTINLQPLKHERTFLDLKNGQSTFISENKLLKDSLISVFKKQEESNPKLEKRNKKNKSDSPKLAAGNSLKPSFFNFFIEKNIDDKKVSLVENIGPQQIYYLEDRKIPWKISKETMLINGYKTQKATVNFGGRSWTAWFAPDIKISDGPYKFYGLPGLILKLEDEKGDYLFTFLKKITIPNAYAEQVQPNAKQSTRNNFNGDKAAIEFEMLQSRKDKYSRDSNSEISGRKGRMHGGGMGGGRSGGMEGGGDRMRGGGERNAESEDDEMGSQTPSNNQFSGFEGQRNAFGGRSQNGNSNNNFGNFRSDSDGNPIELR</sequence>
<evidence type="ECO:0000256" key="2">
    <source>
        <dbReference type="SAM" id="SignalP"/>
    </source>
</evidence>
<evidence type="ECO:0000256" key="1">
    <source>
        <dbReference type="SAM" id="MobiDB-lite"/>
    </source>
</evidence>
<evidence type="ECO:0000313" key="4">
    <source>
        <dbReference type="Proteomes" id="UP000236738"/>
    </source>
</evidence>
<dbReference type="Proteomes" id="UP000236738">
    <property type="component" value="Unassembled WGS sequence"/>
</dbReference>
<name>A0A1H5W2S6_9FLAO</name>
<feature type="compositionally biased region" description="Basic and acidic residues" evidence="1">
    <location>
        <begin position="243"/>
        <end position="254"/>
    </location>
</feature>
<evidence type="ECO:0000313" key="3">
    <source>
        <dbReference type="EMBL" id="SEF93785.1"/>
    </source>
</evidence>
<feature type="compositionally biased region" description="Gly residues" evidence="1">
    <location>
        <begin position="265"/>
        <end position="279"/>
    </location>
</feature>
<keyword evidence="4" id="KW-1185">Reference proteome</keyword>
<organism evidence="3 4">
    <name type="scientific">Halpernia humi</name>
    <dbReference type="NCBI Taxonomy" id="493375"/>
    <lineage>
        <taxon>Bacteria</taxon>
        <taxon>Pseudomonadati</taxon>
        <taxon>Bacteroidota</taxon>
        <taxon>Flavobacteriia</taxon>
        <taxon>Flavobacteriales</taxon>
        <taxon>Weeksellaceae</taxon>
        <taxon>Chryseobacterium group</taxon>
        <taxon>Halpernia</taxon>
    </lineage>
</organism>
<feature type="compositionally biased region" description="Basic and acidic residues" evidence="1">
    <location>
        <begin position="280"/>
        <end position="293"/>
    </location>
</feature>
<dbReference type="InterPro" id="IPR005901">
    <property type="entry name" value="GLPGLI"/>
</dbReference>
<feature type="region of interest" description="Disordered" evidence="1">
    <location>
        <begin position="242"/>
        <end position="347"/>
    </location>
</feature>
<feature type="compositionally biased region" description="Polar residues" evidence="1">
    <location>
        <begin position="300"/>
        <end position="310"/>
    </location>
</feature>
<dbReference type="EMBL" id="FNUS01000002">
    <property type="protein sequence ID" value="SEF93785.1"/>
    <property type="molecule type" value="Genomic_DNA"/>
</dbReference>
<dbReference type="Pfam" id="PF09697">
    <property type="entry name" value="Porph_ging"/>
    <property type="match status" value="1"/>
</dbReference>
<reference evidence="4" key="1">
    <citation type="submission" date="2016-10" db="EMBL/GenBank/DDBJ databases">
        <authorList>
            <person name="Varghese N."/>
            <person name="Submissions S."/>
        </authorList>
    </citation>
    <scope>NUCLEOTIDE SEQUENCE [LARGE SCALE GENOMIC DNA]</scope>
    <source>
        <strain evidence="4">DSM 21580</strain>
    </source>
</reference>
<feature type="signal peptide" evidence="2">
    <location>
        <begin position="1"/>
        <end position="19"/>
    </location>
</feature>
<protein>
    <submittedName>
        <fullName evidence="3">GLPGLI family protein</fullName>
    </submittedName>
</protein>
<feature type="compositionally biased region" description="Low complexity" evidence="1">
    <location>
        <begin position="320"/>
        <end position="336"/>
    </location>
</feature>
<dbReference type="OrthoDB" id="1440774at2"/>
<gene>
    <name evidence="3" type="ORF">SAMN05421847_1083</name>
</gene>
<dbReference type="NCBIfam" id="TIGR01200">
    <property type="entry name" value="GLPGLI"/>
    <property type="match status" value="1"/>
</dbReference>
<dbReference type="AlphaFoldDB" id="A0A1H5W2S6"/>
<keyword evidence="2" id="KW-0732">Signal</keyword>
<feature type="chain" id="PRO_5009287831" evidence="2">
    <location>
        <begin position="20"/>
        <end position="347"/>
    </location>
</feature>
<dbReference type="RefSeq" id="WP_103913090.1">
    <property type="nucleotide sequence ID" value="NZ_FNUS01000002.1"/>
</dbReference>
<proteinExistence type="predicted"/>